<evidence type="ECO:0000313" key="3">
    <source>
        <dbReference type="Proteomes" id="UP000790347"/>
    </source>
</evidence>
<dbReference type="AlphaFoldDB" id="A0A922I4I1"/>
<dbReference type="EMBL" id="SDOV01000007">
    <property type="protein sequence ID" value="KAH7639436.1"/>
    <property type="molecule type" value="Genomic_DNA"/>
</dbReference>
<protein>
    <submittedName>
        <fullName evidence="2">Uncharacterized protein</fullName>
    </submittedName>
</protein>
<evidence type="ECO:0000313" key="1">
    <source>
        <dbReference type="EMBL" id="KAH7639436.1"/>
    </source>
</evidence>
<sequence length="188" mass="21967">MNDWRSSSSLISNFFDLHHCRYELFDNNHDTKTIMAEMKIRNKHSKYSNGLLLFNMVTLLDRLNRNSFETLLKSMEKISTNCINCFPLIGIFSQSIQIDLTTWFSQDLLNKLNRKFCCTLVSTSTNYGDIQRQQVIHLRPLLDGCHLYDGVYSPQTKLDFDRMKAPFHQCNLNKSLIKIAVNNVNTFE</sequence>
<comment type="caution">
    <text evidence="2">The sequence shown here is derived from an EMBL/GenBank/DDBJ whole genome shotgun (WGS) entry which is preliminary data.</text>
</comment>
<reference evidence="1" key="3">
    <citation type="journal article" date="2021" name="World Allergy Organ. J.">
        <title>Chromosome-level assembly of Dermatophagoides farinae genome and transcriptome reveals two novel allergens Der f 37 and Der f 39.</title>
        <authorList>
            <person name="Chen J."/>
            <person name="Cai Z."/>
            <person name="Fan D."/>
            <person name="Hu J."/>
            <person name="Hou Y."/>
            <person name="He Y."/>
            <person name="Zhang Z."/>
            <person name="Zhao Z."/>
            <person name="Gao P."/>
            <person name="Hu W."/>
            <person name="Sun J."/>
            <person name="Li J."/>
            <person name="Ji K."/>
        </authorList>
    </citation>
    <scope>NUCLEOTIDE SEQUENCE</scope>
    <source>
        <strain evidence="1">JKM2019</strain>
    </source>
</reference>
<organism evidence="2 3">
    <name type="scientific">Dermatophagoides farinae</name>
    <name type="common">American house dust mite</name>
    <dbReference type="NCBI Taxonomy" id="6954"/>
    <lineage>
        <taxon>Eukaryota</taxon>
        <taxon>Metazoa</taxon>
        <taxon>Ecdysozoa</taxon>
        <taxon>Arthropoda</taxon>
        <taxon>Chelicerata</taxon>
        <taxon>Arachnida</taxon>
        <taxon>Acari</taxon>
        <taxon>Acariformes</taxon>
        <taxon>Sarcoptiformes</taxon>
        <taxon>Astigmata</taxon>
        <taxon>Psoroptidia</taxon>
        <taxon>Analgoidea</taxon>
        <taxon>Pyroglyphidae</taxon>
        <taxon>Dermatophagoidinae</taxon>
        <taxon>Dermatophagoides</taxon>
    </lineage>
</organism>
<gene>
    <name evidence="2" type="ORF">DERF_005554</name>
    <name evidence="1" type="ORF">HUG17_3469</name>
</gene>
<accession>A0A922I4I1</accession>
<keyword evidence="3" id="KW-1185">Reference proteome</keyword>
<reference evidence="2" key="4">
    <citation type="journal article" date="2022" name="Res Sq">
        <title>Comparative Genomics Reveals Insights into the Divergent Evolution of Astigmatic Mites and Household Pest Adaptations.</title>
        <authorList>
            <person name="Xiong Q."/>
            <person name="Wan A.T.-Y."/>
            <person name="Liu X.-Y."/>
            <person name="Fung C.S.-H."/>
            <person name="Xiao X."/>
            <person name="Malainual N."/>
            <person name="Hou J."/>
            <person name="Wang L."/>
            <person name="Wang M."/>
            <person name="Yang K."/>
            <person name="Cui Y."/>
            <person name="Leung E."/>
            <person name="Nong W."/>
            <person name="Shin S.-K."/>
            <person name="Au S."/>
            <person name="Jeong K.Y."/>
            <person name="Chew F.T."/>
            <person name="Hui J."/>
            <person name="Leung T.F."/>
            <person name="Tungtrongchitr A."/>
            <person name="Zhong N."/>
            <person name="Liu Z."/>
            <person name="Tsui S."/>
        </authorList>
    </citation>
    <scope>NUCLEOTIDE SEQUENCE</scope>
    <source>
        <strain evidence="2">Derf</strain>
        <tissue evidence="2">Whole organism</tissue>
    </source>
</reference>
<dbReference type="Proteomes" id="UP000828236">
    <property type="component" value="Unassembled WGS sequence"/>
</dbReference>
<dbReference type="EMBL" id="ASGP02000002">
    <property type="protein sequence ID" value="KAH9521941.1"/>
    <property type="molecule type" value="Genomic_DNA"/>
</dbReference>
<name>A0A922I4I1_DERFA</name>
<evidence type="ECO:0000313" key="2">
    <source>
        <dbReference type="EMBL" id="KAH9521941.1"/>
    </source>
</evidence>
<reference evidence="1" key="2">
    <citation type="submission" date="2020-06" db="EMBL/GenBank/DDBJ databases">
        <authorList>
            <person name="Ji K."/>
            <person name="Li J."/>
        </authorList>
    </citation>
    <scope>NUCLEOTIDE SEQUENCE</scope>
    <source>
        <strain evidence="1">JKM2019</strain>
        <tissue evidence="1">Whole body</tissue>
    </source>
</reference>
<proteinExistence type="predicted"/>
<reference evidence="2" key="1">
    <citation type="submission" date="2013-05" db="EMBL/GenBank/DDBJ databases">
        <authorList>
            <person name="Yim A.K.Y."/>
            <person name="Chan T.F."/>
            <person name="Ji K.M."/>
            <person name="Liu X.Y."/>
            <person name="Zhou J.W."/>
            <person name="Li R.Q."/>
            <person name="Yang K.Y."/>
            <person name="Li J."/>
            <person name="Li M."/>
            <person name="Law P.T.W."/>
            <person name="Wu Y.L."/>
            <person name="Cai Z.L."/>
            <person name="Qin H."/>
            <person name="Bao Y."/>
            <person name="Leung R.K.K."/>
            <person name="Ng P.K.S."/>
            <person name="Zou J."/>
            <person name="Zhong X.J."/>
            <person name="Ran P.X."/>
            <person name="Zhong N.S."/>
            <person name="Liu Z.G."/>
            <person name="Tsui S.K.W."/>
        </authorList>
    </citation>
    <scope>NUCLEOTIDE SEQUENCE</scope>
    <source>
        <strain evidence="2">Derf</strain>
        <tissue evidence="2">Whole organism</tissue>
    </source>
</reference>
<dbReference type="Proteomes" id="UP000790347">
    <property type="component" value="Unassembled WGS sequence"/>
</dbReference>